<evidence type="ECO:0000313" key="2">
    <source>
        <dbReference type="Proteomes" id="UP001177003"/>
    </source>
</evidence>
<gene>
    <name evidence="1" type="ORF">LSALG_LOCUS12835</name>
</gene>
<proteinExistence type="predicted"/>
<reference evidence="1" key="1">
    <citation type="submission" date="2023-04" db="EMBL/GenBank/DDBJ databases">
        <authorList>
            <person name="Vijverberg K."/>
            <person name="Xiong W."/>
            <person name="Schranz E."/>
        </authorList>
    </citation>
    <scope>NUCLEOTIDE SEQUENCE</scope>
</reference>
<sequence>MFAAFGQRRLRLWPTTPRPPVSGRRDRRSLLLRPTAASSSFFHVVYRKKFSSPTSFPISTLAPSNVPIIKHPLSANFILLVPLASIPAVLICCDTSLPGIRGAVYTSSAIVIL</sequence>
<dbReference type="EMBL" id="OX465078">
    <property type="protein sequence ID" value="CAI9272624.1"/>
    <property type="molecule type" value="Genomic_DNA"/>
</dbReference>
<keyword evidence="2" id="KW-1185">Reference proteome</keyword>
<protein>
    <submittedName>
        <fullName evidence="1">Uncharacterized protein</fullName>
    </submittedName>
</protein>
<dbReference type="Proteomes" id="UP001177003">
    <property type="component" value="Chromosome 2"/>
</dbReference>
<dbReference type="AlphaFoldDB" id="A0AA35Y9V4"/>
<accession>A0AA35Y9V4</accession>
<name>A0AA35Y9V4_LACSI</name>
<organism evidence="1 2">
    <name type="scientific">Lactuca saligna</name>
    <name type="common">Willowleaf lettuce</name>
    <dbReference type="NCBI Taxonomy" id="75948"/>
    <lineage>
        <taxon>Eukaryota</taxon>
        <taxon>Viridiplantae</taxon>
        <taxon>Streptophyta</taxon>
        <taxon>Embryophyta</taxon>
        <taxon>Tracheophyta</taxon>
        <taxon>Spermatophyta</taxon>
        <taxon>Magnoliopsida</taxon>
        <taxon>eudicotyledons</taxon>
        <taxon>Gunneridae</taxon>
        <taxon>Pentapetalae</taxon>
        <taxon>asterids</taxon>
        <taxon>campanulids</taxon>
        <taxon>Asterales</taxon>
        <taxon>Asteraceae</taxon>
        <taxon>Cichorioideae</taxon>
        <taxon>Cichorieae</taxon>
        <taxon>Lactucinae</taxon>
        <taxon>Lactuca</taxon>
    </lineage>
</organism>
<evidence type="ECO:0000313" key="1">
    <source>
        <dbReference type="EMBL" id="CAI9272624.1"/>
    </source>
</evidence>